<keyword evidence="11 15" id="KW-0119">Carbohydrate metabolism</keyword>
<dbReference type="Proteomes" id="UP001140560">
    <property type="component" value="Unassembled WGS sequence"/>
</dbReference>
<dbReference type="CDD" id="cd21175">
    <property type="entry name" value="LPMO_AA9"/>
    <property type="match status" value="1"/>
</dbReference>
<evidence type="ECO:0000256" key="8">
    <source>
        <dbReference type="ARBA" id="ARBA00023008"/>
    </source>
</evidence>
<dbReference type="GO" id="GO:0030248">
    <property type="term" value="F:cellulose binding"/>
    <property type="evidence" value="ECO:0007669"/>
    <property type="project" value="UniProtKB-UniRule"/>
</dbReference>
<dbReference type="Gene3D" id="2.70.50.70">
    <property type="match status" value="1"/>
</dbReference>
<evidence type="ECO:0000256" key="3">
    <source>
        <dbReference type="ARBA" id="ARBA00022525"/>
    </source>
</evidence>
<gene>
    <name evidence="18" type="ORF">N0V83_003047</name>
</gene>
<comment type="subcellular location">
    <subcellularLocation>
        <location evidence="2 15">Secreted</location>
    </subcellularLocation>
</comment>
<dbReference type="GO" id="GO:0005576">
    <property type="term" value="C:extracellular region"/>
    <property type="evidence" value="ECO:0007669"/>
    <property type="project" value="UniProtKB-SubCell"/>
</dbReference>
<dbReference type="OrthoDB" id="5558646at2759"/>
<feature type="signal peptide" evidence="16">
    <location>
        <begin position="1"/>
        <end position="19"/>
    </location>
</feature>
<evidence type="ECO:0000256" key="15">
    <source>
        <dbReference type="RuleBase" id="RU368122"/>
    </source>
</evidence>
<comment type="caution">
    <text evidence="18">The sequence shown here is derived from an EMBL/GenBank/DDBJ whole genome shotgun (WGS) entry which is preliminary data.</text>
</comment>
<reference evidence="18" key="1">
    <citation type="submission" date="2022-10" db="EMBL/GenBank/DDBJ databases">
        <title>Tapping the CABI collections for fungal endophytes: first genome assemblies for Collariella, Neodidymelliopsis, Ascochyta clinopodiicola, Didymella pomorum, Didymosphaeria variabile, Neocosmospora piperis and Neocucurbitaria cava.</title>
        <authorList>
            <person name="Hill R."/>
        </authorList>
    </citation>
    <scope>NUCLEOTIDE SEQUENCE</scope>
    <source>
        <strain evidence="18">IMI 356814</strain>
    </source>
</reference>
<keyword evidence="7" id="KW-0560">Oxidoreductase</keyword>
<evidence type="ECO:0000256" key="1">
    <source>
        <dbReference type="ARBA" id="ARBA00001973"/>
    </source>
</evidence>
<keyword evidence="12 15" id="KW-0624">Polysaccharide degradation</keyword>
<protein>
    <recommendedName>
        <fullName evidence="15">AA9 family lytic polysaccharide monooxygenase</fullName>
        <ecNumber evidence="15">1.14.99.56</ecNumber>
    </recommendedName>
    <alternativeName>
        <fullName evidence="15">Endo-beta-1,4-glucanase</fullName>
    </alternativeName>
    <alternativeName>
        <fullName evidence="15">Glycosyl hydrolase 61 family protein</fullName>
    </alternativeName>
</protein>
<dbReference type="AlphaFoldDB" id="A0A9W8YDA0"/>
<keyword evidence="8" id="KW-0186">Copper</keyword>
<evidence type="ECO:0000256" key="13">
    <source>
        <dbReference type="ARBA" id="ARBA00044502"/>
    </source>
</evidence>
<sequence>MKFSATLALAAAAASFASAHTIFVSLNGGAVGDGVRVPSYDGPIQDVTSNDIVCNGGPNPTTKTNTVITVQAGSQATLTWRHTLTSGSDDVIDASHKGPVMAYLKKVSDAKTDSGVGTGWFKIAEDGFDGSKWGVDRLIANQGVQTITIPKCIAPGQYLLRGELIALHAASSAKGAQFYMECAQLNIVGGSADKTPASVSLPGAYTATDPGILYNLYNGQKTYTAPGPSVFTC</sequence>
<evidence type="ECO:0000256" key="7">
    <source>
        <dbReference type="ARBA" id="ARBA00023002"/>
    </source>
</evidence>
<evidence type="ECO:0000256" key="10">
    <source>
        <dbReference type="ARBA" id="ARBA00023157"/>
    </source>
</evidence>
<keyword evidence="10 15" id="KW-1015">Disulfide bond</keyword>
<organism evidence="18 19">
    <name type="scientific">Neocucurbitaria cava</name>
    <dbReference type="NCBI Taxonomy" id="798079"/>
    <lineage>
        <taxon>Eukaryota</taxon>
        <taxon>Fungi</taxon>
        <taxon>Dikarya</taxon>
        <taxon>Ascomycota</taxon>
        <taxon>Pezizomycotina</taxon>
        <taxon>Dothideomycetes</taxon>
        <taxon>Pleosporomycetidae</taxon>
        <taxon>Pleosporales</taxon>
        <taxon>Pleosporineae</taxon>
        <taxon>Cucurbitariaceae</taxon>
        <taxon>Neocucurbitaria</taxon>
    </lineage>
</organism>
<evidence type="ECO:0000256" key="2">
    <source>
        <dbReference type="ARBA" id="ARBA00004613"/>
    </source>
</evidence>
<evidence type="ECO:0000256" key="5">
    <source>
        <dbReference type="ARBA" id="ARBA00022729"/>
    </source>
</evidence>
<dbReference type="GO" id="GO:0008810">
    <property type="term" value="F:cellulase activity"/>
    <property type="evidence" value="ECO:0007669"/>
    <property type="project" value="UniProtKB-UniRule"/>
</dbReference>
<evidence type="ECO:0000256" key="14">
    <source>
        <dbReference type="ARBA" id="ARBA00045077"/>
    </source>
</evidence>
<comment type="function">
    <text evidence="15">Lytic polysaccharide monooxygenase (LMPO) that depolymerizes crystalline and amorphous polysaccharides via the oxidation of scissile alpha- or beta-(1-4)-glycosidic bonds, yielding C1 and/or C4 oxidation products. Catalysis by LPMOs requires the reduction of the active-site copper from Cu(II) to Cu(I) by a reducing agent and H(2)O(2) or O(2) as a cosubstrate.</text>
</comment>
<keyword evidence="5 16" id="KW-0732">Signal</keyword>
<dbReference type="GO" id="GO:0004497">
    <property type="term" value="F:monooxygenase activity"/>
    <property type="evidence" value="ECO:0007669"/>
    <property type="project" value="UniProtKB-KW"/>
</dbReference>
<feature type="domain" description="Auxiliary Activity family 9 catalytic" evidence="17">
    <location>
        <begin position="39"/>
        <end position="221"/>
    </location>
</feature>
<dbReference type="InterPro" id="IPR005103">
    <property type="entry name" value="AA9_LPMO"/>
</dbReference>
<evidence type="ECO:0000256" key="4">
    <source>
        <dbReference type="ARBA" id="ARBA00022723"/>
    </source>
</evidence>
<dbReference type="EC" id="1.14.99.56" evidence="15"/>
<name>A0A9W8YDA0_9PLEO</name>
<keyword evidence="4" id="KW-0479">Metal-binding</keyword>
<feature type="chain" id="PRO_5040779841" description="AA9 family lytic polysaccharide monooxygenase" evidence="16">
    <location>
        <begin position="20"/>
        <end position="233"/>
    </location>
</feature>
<accession>A0A9W8YDA0</accession>
<evidence type="ECO:0000256" key="11">
    <source>
        <dbReference type="ARBA" id="ARBA00023277"/>
    </source>
</evidence>
<keyword evidence="9" id="KW-0503">Monooxygenase</keyword>
<dbReference type="Pfam" id="PF03443">
    <property type="entry name" value="AA9"/>
    <property type="match status" value="1"/>
</dbReference>
<evidence type="ECO:0000256" key="9">
    <source>
        <dbReference type="ARBA" id="ARBA00023033"/>
    </source>
</evidence>
<dbReference type="GO" id="GO:0046872">
    <property type="term" value="F:metal ion binding"/>
    <property type="evidence" value="ECO:0007669"/>
    <property type="project" value="UniProtKB-KW"/>
</dbReference>
<evidence type="ECO:0000259" key="17">
    <source>
        <dbReference type="Pfam" id="PF03443"/>
    </source>
</evidence>
<dbReference type="PANTHER" id="PTHR33353:SF18">
    <property type="entry name" value="ENDOGLUCANASE II"/>
    <property type="match status" value="1"/>
</dbReference>
<evidence type="ECO:0000256" key="16">
    <source>
        <dbReference type="SAM" id="SignalP"/>
    </source>
</evidence>
<evidence type="ECO:0000313" key="18">
    <source>
        <dbReference type="EMBL" id="KAJ4374306.1"/>
    </source>
</evidence>
<keyword evidence="19" id="KW-1185">Reference proteome</keyword>
<comment type="domain">
    <text evidence="15">Has a modular structure: an endo-beta-1,4-glucanase catalytic module at the N-terminus, a linker rich in serines and threonines, and a C-terminal carbohydrate-binding module (CBM).</text>
</comment>
<evidence type="ECO:0000256" key="6">
    <source>
        <dbReference type="ARBA" id="ARBA00023001"/>
    </source>
</evidence>
<comment type="catalytic activity">
    <reaction evidence="14 15">
        <text>[(1-&gt;4)-beta-D-glucosyl]n+m + reduced acceptor + O2 = 4-dehydro-beta-D-glucosyl-[(1-&gt;4)-beta-D-glucosyl]n-1 + [(1-&gt;4)-beta-D-glucosyl]m + acceptor + H2O.</text>
        <dbReference type="EC" id="1.14.99.56"/>
    </reaction>
</comment>
<dbReference type="EMBL" id="JAPEUY010000004">
    <property type="protein sequence ID" value="KAJ4374306.1"/>
    <property type="molecule type" value="Genomic_DNA"/>
</dbReference>
<dbReference type="InterPro" id="IPR049892">
    <property type="entry name" value="AA9"/>
</dbReference>
<proteinExistence type="inferred from homology"/>
<dbReference type="PANTHER" id="PTHR33353">
    <property type="entry name" value="PUTATIVE (AFU_ORTHOLOGUE AFUA_1G12560)-RELATED"/>
    <property type="match status" value="1"/>
</dbReference>
<dbReference type="GO" id="GO:0030245">
    <property type="term" value="P:cellulose catabolic process"/>
    <property type="evidence" value="ECO:0007669"/>
    <property type="project" value="UniProtKB-UniRule"/>
</dbReference>
<keyword evidence="6 15" id="KW-0136">Cellulose degradation</keyword>
<keyword evidence="3 15" id="KW-0964">Secreted</keyword>
<comment type="cofactor">
    <cofactor evidence="1">
        <name>Cu(2+)</name>
        <dbReference type="ChEBI" id="CHEBI:29036"/>
    </cofactor>
</comment>
<evidence type="ECO:0000313" key="19">
    <source>
        <dbReference type="Proteomes" id="UP001140560"/>
    </source>
</evidence>
<comment type="similarity">
    <text evidence="13">Belongs to the polysaccharide monooxygenase AA9 family.</text>
</comment>
<evidence type="ECO:0000256" key="12">
    <source>
        <dbReference type="ARBA" id="ARBA00023326"/>
    </source>
</evidence>